<dbReference type="EMBL" id="KV448465">
    <property type="protein sequence ID" value="OAX35808.1"/>
    <property type="molecule type" value="Genomic_DNA"/>
</dbReference>
<sequence>MILTQSLAQIFKILKKWLSRLTQSSASLIVSLLSLLRHFATRSSRLSDLPTRIFTGALRGDVAAGKDPPICFSLLPPGQMSLEVQVAGDHPSPSDDPYSGTCARPLRNSTEIPSPEVGKTTKAYPSAVEPYQLSSDSVSILHLSQQAGVSQSHPPSPKIPYHQKGKGVDPGERGGKESSAVNRSPPLQASSSHLC</sequence>
<gene>
    <name evidence="2" type="ORF">K503DRAFT_343937</name>
</gene>
<dbReference type="AlphaFoldDB" id="A0A1B7MT73"/>
<name>A0A1B7MT73_9AGAM</name>
<feature type="compositionally biased region" description="Basic and acidic residues" evidence="1">
    <location>
        <begin position="166"/>
        <end position="176"/>
    </location>
</feature>
<keyword evidence="3" id="KW-1185">Reference proteome</keyword>
<evidence type="ECO:0000313" key="3">
    <source>
        <dbReference type="Proteomes" id="UP000092154"/>
    </source>
</evidence>
<dbReference type="Proteomes" id="UP000092154">
    <property type="component" value="Unassembled WGS sequence"/>
</dbReference>
<proteinExistence type="predicted"/>
<evidence type="ECO:0000256" key="1">
    <source>
        <dbReference type="SAM" id="MobiDB-lite"/>
    </source>
</evidence>
<feature type="compositionally biased region" description="Polar residues" evidence="1">
    <location>
        <begin position="144"/>
        <end position="153"/>
    </location>
</feature>
<feature type="region of interest" description="Disordered" evidence="1">
    <location>
        <begin position="144"/>
        <end position="195"/>
    </location>
</feature>
<accession>A0A1B7MT73</accession>
<reference evidence="2 3" key="1">
    <citation type="submission" date="2016-06" db="EMBL/GenBank/DDBJ databases">
        <title>Comparative genomics of the ectomycorrhizal sister species Rhizopogon vinicolor and Rhizopogon vesiculosus (Basidiomycota: Boletales) reveals a divergence of the mating type B locus.</title>
        <authorList>
            <consortium name="DOE Joint Genome Institute"/>
            <person name="Mujic A.B."/>
            <person name="Kuo A."/>
            <person name="Tritt A."/>
            <person name="Lipzen A."/>
            <person name="Chen C."/>
            <person name="Johnson J."/>
            <person name="Sharma A."/>
            <person name="Barry K."/>
            <person name="Grigoriev I.V."/>
            <person name="Spatafora J.W."/>
        </authorList>
    </citation>
    <scope>NUCLEOTIDE SEQUENCE [LARGE SCALE GENOMIC DNA]</scope>
    <source>
        <strain evidence="2 3">AM-OR11-026</strain>
    </source>
</reference>
<feature type="region of interest" description="Disordered" evidence="1">
    <location>
        <begin position="86"/>
        <end position="123"/>
    </location>
</feature>
<evidence type="ECO:0000313" key="2">
    <source>
        <dbReference type="EMBL" id="OAX35808.1"/>
    </source>
</evidence>
<dbReference type="InParanoid" id="A0A1B7MT73"/>
<feature type="compositionally biased region" description="Polar residues" evidence="1">
    <location>
        <begin position="179"/>
        <end position="195"/>
    </location>
</feature>
<organism evidence="2 3">
    <name type="scientific">Rhizopogon vinicolor AM-OR11-026</name>
    <dbReference type="NCBI Taxonomy" id="1314800"/>
    <lineage>
        <taxon>Eukaryota</taxon>
        <taxon>Fungi</taxon>
        <taxon>Dikarya</taxon>
        <taxon>Basidiomycota</taxon>
        <taxon>Agaricomycotina</taxon>
        <taxon>Agaricomycetes</taxon>
        <taxon>Agaricomycetidae</taxon>
        <taxon>Boletales</taxon>
        <taxon>Suillineae</taxon>
        <taxon>Rhizopogonaceae</taxon>
        <taxon>Rhizopogon</taxon>
    </lineage>
</organism>
<protein>
    <submittedName>
        <fullName evidence="2">Uncharacterized protein</fullName>
    </submittedName>
</protein>
<dbReference type="OrthoDB" id="2680058at2759"/>